<sequence length="247" mass="26579">MGNSIVDGLDSRSPTEPVPVFLFQECDQWTMNRSPFEHLVAEYDEWFDANRGAYRAERAALECALPESFDGGRALEVGVGTGRFAAPLGVSVGLDPAHSPLERARERGIDPVRGVAEALPVADDVLEVVTVVTVLSFVDDRETTLAELERVLEPDGTLVLAVLDRSSPMGAVYQDHKDENPFYAEATFLTAAEACSALESAGFEVERRLQTVFDDPAEPGAEGADVDVREGHGDGLFAVVRATPTGT</sequence>
<gene>
    <name evidence="2" type="ORF">AArc1_0195</name>
    <name evidence="3" type="ORF">AArcMg_0193</name>
</gene>
<reference evidence="5" key="1">
    <citation type="submission" date="2017-10" db="EMBL/GenBank/DDBJ databases">
        <title>Phenotypic and genomic properties of facultatively anaerobic sulfur-reducing natronoarchaea from hypersaline soda lakes.</title>
        <authorList>
            <person name="Sorokin D.Y."/>
            <person name="Kublanov I.V."/>
            <person name="Roman P."/>
            <person name="Sinninghe Damste J.S."/>
            <person name="Golyshin P.N."/>
            <person name="Rojo D."/>
            <person name="Ciordia S."/>
            <person name="Mena Md.C."/>
            <person name="Ferrer M."/>
            <person name="Messina E."/>
            <person name="Smedile F."/>
            <person name="La Spada G."/>
            <person name="La Cono V."/>
            <person name="Yakimov M.M."/>
        </authorList>
    </citation>
    <scope>NUCLEOTIDE SEQUENCE [LARGE SCALE GENOMIC DNA]</scope>
    <source>
        <strain evidence="5">AArc1</strain>
    </source>
</reference>
<keyword evidence="2" id="KW-0808">Transferase</keyword>
<organism evidence="2 5">
    <name type="scientific">Natrarchaeobaculum sulfurireducens</name>
    <dbReference type="NCBI Taxonomy" id="2044521"/>
    <lineage>
        <taxon>Archaea</taxon>
        <taxon>Methanobacteriati</taxon>
        <taxon>Methanobacteriota</taxon>
        <taxon>Stenosarchaea group</taxon>
        <taxon>Halobacteria</taxon>
        <taxon>Halobacteriales</taxon>
        <taxon>Natrialbaceae</taxon>
        <taxon>Natrarchaeobaculum</taxon>
    </lineage>
</organism>
<dbReference type="Pfam" id="PF08241">
    <property type="entry name" value="Methyltransf_11"/>
    <property type="match status" value="1"/>
</dbReference>
<dbReference type="AlphaFoldDB" id="A0A346PAJ4"/>
<dbReference type="EMBL" id="CP024047">
    <property type="protein sequence ID" value="AXR76539.1"/>
    <property type="molecule type" value="Genomic_DNA"/>
</dbReference>
<dbReference type="KEGG" id="nag:AArcMg_0193"/>
<proteinExistence type="predicted"/>
<dbReference type="Proteomes" id="UP000258613">
    <property type="component" value="Chromosome"/>
</dbReference>
<dbReference type="InterPro" id="IPR029063">
    <property type="entry name" value="SAM-dependent_MTases_sf"/>
</dbReference>
<feature type="domain" description="Methyltransferase type 11" evidence="1">
    <location>
        <begin position="75"/>
        <end position="160"/>
    </location>
</feature>
<dbReference type="GO" id="GO:0032259">
    <property type="term" value="P:methylation"/>
    <property type="evidence" value="ECO:0007669"/>
    <property type="project" value="UniProtKB-KW"/>
</dbReference>
<name>A0A346PAJ4_9EURY</name>
<dbReference type="InterPro" id="IPR050508">
    <property type="entry name" value="Methyltransf_Superfamily"/>
</dbReference>
<reference evidence="2" key="3">
    <citation type="journal article" date="2019" name="Int. J. Syst. Evol. Microbiol.">
        <title>Natronolimnobius sulfurireducens sp. nov. and Halalkaliarchaeum desulfuricum gen. nov., sp. nov., the first sulfur-respiring alkaliphilic haloarchaea from hypersaline alkaline lakes.</title>
        <authorList>
            <person name="Sorokin D.Y."/>
            <person name="Yakimov M."/>
            <person name="Messina E."/>
            <person name="Merkel A.Y."/>
            <person name="Bale N.J."/>
            <person name="Sinninghe Damste J.S."/>
        </authorList>
    </citation>
    <scope>NUCLEOTIDE SEQUENCE</scope>
    <source>
        <strain evidence="3">AArc-Mg</strain>
        <strain evidence="2">AArc1</strain>
    </source>
</reference>
<dbReference type="SUPFAM" id="SSF53335">
    <property type="entry name" value="S-adenosyl-L-methionine-dependent methyltransferases"/>
    <property type="match status" value="1"/>
</dbReference>
<evidence type="ECO:0000313" key="2">
    <source>
        <dbReference type="EMBL" id="AXR76539.1"/>
    </source>
</evidence>
<dbReference type="InterPro" id="IPR013216">
    <property type="entry name" value="Methyltransf_11"/>
</dbReference>
<dbReference type="GO" id="GO:0008757">
    <property type="term" value="F:S-adenosylmethionine-dependent methyltransferase activity"/>
    <property type="evidence" value="ECO:0007669"/>
    <property type="project" value="InterPro"/>
</dbReference>
<reference evidence="4" key="2">
    <citation type="submission" date="2018-02" db="EMBL/GenBank/DDBJ databases">
        <title>Phenotypic and genomic properties of facultatively anaerobic sulfur-reducing natronoarchaea from hypersaline soda lakes.</title>
        <authorList>
            <person name="Sorokin D.Y."/>
            <person name="Kublanov I.V."/>
            <person name="Roman P."/>
            <person name="Sinninghe Damste J.S."/>
            <person name="Golyshin P.N."/>
            <person name="Rojo D."/>
            <person name="Ciordia S."/>
            <person name="Mena M.D.C."/>
            <person name="Ferrer M."/>
            <person name="Messina E."/>
            <person name="Smedile F."/>
            <person name="La Spada G."/>
            <person name="La Cono V."/>
            <person name="Yakimov M.M."/>
        </authorList>
    </citation>
    <scope>NUCLEOTIDE SEQUENCE [LARGE SCALE GENOMIC DNA]</scope>
    <source>
        <strain evidence="4">AArc-Mg</strain>
    </source>
</reference>
<dbReference type="KEGG" id="nan:AArc1_0195"/>
<dbReference type="PANTHER" id="PTHR42912:SF80">
    <property type="entry name" value="METHYLTRANSFERASE DOMAIN-CONTAINING PROTEIN"/>
    <property type="match status" value="1"/>
</dbReference>
<evidence type="ECO:0000259" key="1">
    <source>
        <dbReference type="Pfam" id="PF08241"/>
    </source>
</evidence>
<dbReference type="PANTHER" id="PTHR42912">
    <property type="entry name" value="METHYLTRANSFERASE"/>
    <property type="match status" value="1"/>
</dbReference>
<evidence type="ECO:0000313" key="4">
    <source>
        <dbReference type="Proteomes" id="UP000258613"/>
    </source>
</evidence>
<protein>
    <submittedName>
        <fullName evidence="2">SAM-dependent methyltransferase</fullName>
    </submittedName>
</protein>
<dbReference type="Proteomes" id="UP000258707">
    <property type="component" value="Chromosome"/>
</dbReference>
<dbReference type="EMBL" id="CP027033">
    <property type="protein sequence ID" value="AXR80216.1"/>
    <property type="molecule type" value="Genomic_DNA"/>
</dbReference>
<evidence type="ECO:0000313" key="3">
    <source>
        <dbReference type="EMBL" id="AXR80216.1"/>
    </source>
</evidence>
<evidence type="ECO:0000313" key="5">
    <source>
        <dbReference type="Proteomes" id="UP000258707"/>
    </source>
</evidence>
<accession>A0A346PL21</accession>
<keyword evidence="4" id="KW-1185">Reference proteome</keyword>
<keyword evidence="2" id="KW-0489">Methyltransferase</keyword>
<dbReference type="Gene3D" id="3.40.50.150">
    <property type="entry name" value="Vaccinia Virus protein VP39"/>
    <property type="match status" value="1"/>
</dbReference>
<accession>A0A346PAJ4</accession>